<evidence type="ECO:0000313" key="4">
    <source>
        <dbReference type="EMBL" id="CAA9284374.1"/>
    </source>
</evidence>
<evidence type="ECO:0008006" key="5">
    <source>
        <dbReference type="Google" id="ProtNLM"/>
    </source>
</evidence>
<protein>
    <recommendedName>
        <fullName evidence="5">Gfo/Idh/MocA family oxidoreductase</fullName>
    </recommendedName>
</protein>
<dbReference type="InterPro" id="IPR000683">
    <property type="entry name" value="Gfo/Idh/MocA-like_OxRdtase_N"/>
</dbReference>
<organism evidence="4">
    <name type="scientific">uncultured Armatimonadetes bacterium</name>
    <dbReference type="NCBI Taxonomy" id="157466"/>
    <lineage>
        <taxon>Bacteria</taxon>
        <taxon>Bacillati</taxon>
        <taxon>Armatimonadota</taxon>
        <taxon>environmental samples</taxon>
    </lineage>
</organism>
<feature type="domain" description="Gfo/Idh/MocA-like oxidoreductase N-terminal" evidence="2">
    <location>
        <begin position="4"/>
        <end position="119"/>
    </location>
</feature>
<dbReference type="SUPFAM" id="SSF51735">
    <property type="entry name" value="NAD(P)-binding Rossmann-fold domains"/>
    <property type="match status" value="1"/>
</dbReference>
<gene>
    <name evidence="4" type="ORF">AVDCRST_MAG63-3814</name>
</gene>
<dbReference type="GO" id="GO:0016491">
    <property type="term" value="F:oxidoreductase activity"/>
    <property type="evidence" value="ECO:0007669"/>
    <property type="project" value="UniProtKB-KW"/>
</dbReference>
<sequence length="331" mass="35127">MPFGIAVIGLDHWYTAFGVLDQAAQSAEAPLVGICDADPGRREEMQVKYPGSVVTEDPSVLLGREDVTLVAICAPTDAAPALAKQALAAGKHVLSVKPPARTLAELDGVIAQAEQAGRFYGSFEGMQRLTGRVQFLRQLVQEGAVGQPVTYHQVAHGGLPQPWPGRQGPSWWLDAERVPGGAWLDHAIYAVDLARWVFDGEIDHATGFIENRVHKNLALEDYGVALLRLAPRSGGANVTLLFEDTWTAGQGGGMHRQMIVGTAGSLRPDGNDWVVTAGGAETRHPIPAGPFFDLAALAALLQKGETPPFGPADARANLAACLQVYAAAPRP</sequence>
<dbReference type="Gene3D" id="3.30.360.10">
    <property type="entry name" value="Dihydrodipicolinate Reductase, domain 2"/>
    <property type="match status" value="1"/>
</dbReference>
<feature type="domain" description="GFO/IDH/MocA-like oxidoreductase" evidence="3">
    <location>
        <begin position="134"/>
        <end position="267"/>
    </location>
</feature>
<dbReference type="PANTHER" id="PTHR43818:SF11">
    <property type="entry name" value="BCDNA.GH03377"/>
    <property type="match status" value="1"/>
</dbReference>
<keyword evidence="1" id="KW-0560">Oxidoreductase</keyword>
<dbReference type="InterPro" id="IPR050463">
    <property type="entry name" value="Gfo/Idh/MocA_oxidrdct_glycsds"/>
</dbReference>
<dbReference type="EMBL" id="CADCTO010000514">
    <property type="protein sequence ID" value="CAA9284374.1"/>
    <property type="molecule type" value="Genomic_DNA"/>
</dbReference>
<dbReference type="Pfam" id="PF01408">
    <property type="entry name" value="GFO_IDH_MocA"/>
    <property type="match status" value="1"/>
</dbReference>
<proteinExistence type="predicted"/>
<dbReference type="AlphaFoldDB" id="A0A6J4JPY6"/>
<dbReference type="Pfam" id="PF22725">
    <property type="entry name" value="GFO_IDH_MocA_C3"/>
    <property type="match status" value="1"/>
</dbReference>
<dbReference type="InterPro" id="IPR036291">
    <property type="entry name" value="NAD(P)-bd_dom_sf"/>
</dbReference>
<dbReference type="InterPro" id="IPR055170">
    <property type="entry name" value="GFO_IDH_MocA-like_dom"/>
</dbReference>
<evidence type="ECO:0000259" key="2">
    <source>
        <dbReference type="Pfam" id="PF01408"/>
    </source>
</evidence>
<dbReference type="SUPFAM" id="SSF55347">
    <property type="entry name" value="Glyceraldehyde-3-phosphate dehydrogenase-like, C-terminal domain"/>
    <property type="match status" value="1"/>
</dbReference>
<dbReference type="Gene3D" id="3.40.50.720">
    <property type="entry name" value="NAD(P)-binding Rossmann-like Domain"/>
    <property type="match status" value="1"/>
</dbReference>
<dbReference type="PANTHER" id="PTHR43818">
    <property type="entry name" value="BCDNA.GH03377"/>
    <property type="match status" value="1"/>
</dbReference>
<reference evidence="4" key="1">
    <citation type="submission" date="2020-02" db="EMBL/GenBank/DDBJ databases">
        <authorList>
            <person name="Meier V. D."/>
        </authorList>
    </citation>
    <scope>NUCLEOTIDE SEQUENCE</scope>
    <source>
        <strain evidence="4">AVDCRST_MAG63</strain>
    </source>
</reference>
<accession>A0A6J4JPY6</accession>
<evidence type="ECO:0000256" key="1">
    <source>
        <dbReference type="ARBA" id="ARBA00023002"/>
    </source>
</evidence>
<dbReference type="GO" id="GO:0000166">
    <property type="term" value="F:nucleotide binding"/>
    <property type="evidence" value="ECO:0007669"/>
    <property type="project" value="InterPro"/>
</dbReference>
<evidence type="ECO:0000259" key="3">
    <source>
        <dbReference type="Pfam" id="PF22725"/>
    </source>
</evidence>
<name>A0A6J4JPY6_9BACT</name>